<comment type="similarity">
    <text evidence="8 9">Belongs to the TRAP transporter small permease family.</text>
</comment>
<keyword evidence="4 9" id="KW-0997">Cell inner membrane</keyword>
<dbReference type="Proteomes" id="UP000581135">
    <property type="component" value="Unassembled WGS sequence"/>
</dbReference>
<dbReference type="AlphaFoldDB" id="A0A839SUK9"/>
<feature type="transmembrane region" description="Helical" evidence="9">
    <location>
        <begin position="190"/>
        <end position="211"/>
    </location>
</feature>
<evidence type="ECO:0000313" key="11">
    <source>
        <dbReference type="EMBL" id="MBB3065699.1"/>
    </source>
</evidence>
<keyword evidence="7 9" id="KW-0472">Membrane</keyword>
<dbReference type="PANTHER" id="PTHR35011">
    <property type="entry name" value="2,3-DIKETO-L-GULONATE TRAP TRANSPORTER SMALL PERMEASE PROTEIN YIAM"/>
    <property type="match status" value="1"/>
</dbReference>
<evidence type="ECO:0000256" key="7">
    <source>
        <dbReference type="ARBA" id="ARBA00023136"/>
    </source>
</evidence>
<evidence type="ECO:0000256" key="5">
    <source>
        <dbReference type="ARBA" id="ARBA00022692"/>
    </source>
</evidence>
<comment type="function">
    <text evidence="9">Part of the tripartite ATP-independent periplasmic (TRAP) transport system.</text>
</comment>
<feature type="transmembrane region" description="Helical" evidence="9">
    <location>
        <begin position="260"/>
        <end position="283"/>
    </location>
</feature>
<gene>
    <name evidence="11" type="ORF">FHR98_001995</name>
</gene>
<keyword evidence="2 9" id="KW-0813">Transport</keyword>
<comment type="subunit">
    <text evidence="9">The complex comprises the extracytoplasmic solute receptor protein and the two transmembrane proteins.</text>
</comment>
<evidence type="ECO:0000259" key="10">
    <source>
        <dbReference type="Pfam" id="PF04290"/>
    </source>
</evidence>
<dbReference type="GO" id="GO:0022857">
    <property type="term" value="F:transmembrane transporter activity"/>
    <property type="evidence" value="ECO:0007669"/>
    <property type="project" value="UniProtKB-UniRule"/>
</dbReference>
<feature type="transmembrane region" description="Helical" evidence="9">
    <location>
        <begin position="78"/>
        <end position="100"/>
    </location>
</feature>
<evidence type="ECO:0000256" key="3">
    <source>
        <dbReference type="ARBA" id="ARBA00022475"/>
    </source>
</evidence>
<name>A0A839SUK9_9PROT</name>
<dbReference type="Pfam" id="PF04290">
    <property type="entry name" value="DctQ"/>
    <property type="match status" value="1"/>
</dbReference>
<keyword evidence="3" id="KW-1003">Cell membrane</keyword>
<evidence type="ECO:0000256" key="8">
    <source>
        <dbReference type="ARBA" id="ARBA00038436"/>
    </source>
</evidence>
<evidence type="ECO:0000256" key="9">
    <source>
        <dbReference type="RuleBase" id="RU369079"/>
    </source>
</evidence>
<feature type="transmembrane region" description="Helical" evidence="9">
    <location>
        <begin position="223"/>
        <end position="239"/>
    </location>
</feature>
<feature type="domain" description="Tripartite ATP-independent periplasmic transporters DctQ component" evidence="10">
    <location>
        <begin position="205"/>
        <end position="334"/>
    </location>
</feature>
<proteinExistence type="inferred from homology"/>
<evidence type="ECO:0000256" key="6">
    <source>
        <dbReference type="ARBA" id="ARBA00022989"/>
    </source>
</evidence>
<comment type="caution">
    <text evidence="9">Lacks conserved residue(s) required for the propagation of feature annotation.</text>
</comment>
<dbReference type="InterPro" id="IPR055348">
    <property type="entry name" value="DctQ"/>
</dbReference>
<comment type="caution">
    <text evidence="11">The sequence shown here is derived from an EMBL/GenBank/DDBJ whole genome shotgun (WGS) entry which is preliminary data.</text>
</comment>
<dbReference type="RefSeq" id="WP_183416531.1">
    <property type="nucleotide sequence ID" value="NZ_JACHXA010000005.1"/>
</dbReference>
<keyword evidence="12" id="KW-1185">Reference proteome</keyword>
<sequence length="352" mass="38835">MSVDLDATRPAAYADESYPSWVLLLRALTWSLTAVVLLFLINNYLIFWRGWPGVTGLMGDLGWLGADSKGKDLTGAPLFQASAQTLGYVLAVLGCSFYAFRSSRTRLRTDVERLSGVAAFIARAAFWSVLLIGLADAAISFLRVEGFLESVVGKGLSDSLGRPQFRGDYVHYPLIGASLVIAALTRGISFIWLATLVVFAELQIVVARFIFSYEQAFMGDLVRFWYAALFLFASAYTLIEGGHVRVDVLYTRFTPQRKGLVNALGALLLGIPLCWVILIRGMWEKSFIINSPLLSYEVTQSGFGMYSKYLMAGFLAIFAVTMMIQFASYLLEGVADARDEPGRRDLDSEAGH</sequence>
<dbReference type="GO" id="GO:0005886">
    <property type="term" value="C:plasma membrane"/>
    <property type="evidence" value="ECO:0007669"/>
    <property type="project" value="UniProtKB-SubCell"/>
</dbReference>
<feature type="transmembrane region" description="Helical" evidence="9">
    <location>
        <begin position="20"/>
        <end position="41"/>
    </location>
</feature>
<evidence type="ECO:0000313" key="12">
    <source>
        <dbReference type="Proteomes" id="UP000581135"/>
    </source>
</evidence>
<comment type="subcellular location">
    <subcellularLocation>
        <location evidence="1 9">Cell inner membrane</location>
        <topology evidence="1 9">Multi-pass membrane protein</topology>
    </subcellularLocation>
</comment>
<protein>
    <recommendedName>
        <fullName evidence="9">TRAP transporter small permease protein</fullName>
    </recommendedName>
</protein>
<reference evidence="11 12" key="1">
    <citation type="submission" date="2020-08" db="EMBL/GenBank/DDBJ databases">
        <title>Genomic Encyclopedia of Type Strains, Phase III (KMG-III): the genomes of soil and plant-associated and newly described type strains.</title>
        <authorList>
            <person name="Whitman W."/>
        </authorList>
    </citation>
    <scope>NUCLEOTIDE SEQUENCE [LARGE SCALE GENOMIC DNA]</scope>
    <source>
        <strain evidence="11 12">CECT 8803</strain>
    </source>
</reference>
<accession>A0A839SUK9</accession>
<feature type="transmembrane region" description="Helical" evidence="9">
    <location>
        <begin position="169"/>
        <end position="185"/>
    </location>
</feature>
<keyword evidence="6 9" id="KW-1133">Transmembrane helix</keyword>
<evidence type="ECO:0000256" key="4">
    <source>
        <dbReference type="ARBA" id="ARBA00022519"/>
    </source>
</evidence>
<feature type="transmembrane region" description="Helical" evidence="9">
    <location>
        <begin position="120"/>
        <end position="142"/>
    </location>
</feature>
<dbReference type="InterPro" id="IPR007387">
    <property type="entry name" value="TRAP_DctQ"/>
</dbReference>
<keyword evidence="5 9" id="KW-0812">Transmembrane</keyword>
<feature type="transmembrane region" description="Helical" evidence="9">
    <location>
        <begin position="309"/>
        <end position="331"/>
    </location>
</feature>
<feature type="transmembrane region" description="Helical" evidence="9">
    <location>
        <begin position="48"/>
        <end position="66"/>
    </location>
</feature>
<evidence type="ECO:0000256" key="2">
    <source>
        <dbReference type="ARBA" id="ARBA00022448"/>
    </source>
</evidence>
<dbReference type="EMBL" id="JACHXA010000005">
    <property type="protein sequence ID" value="MBB3065699.1"/>
    <property type="molecule type" value="Genomic_DNA"/>
</dbReference>
<organism evidence="11 12">
    <name type="scientific">Limibacillus halophilus</name>
    <dbReference type="NCBI Taxonomy" id="1579333"/>
    <lineage>
        <taxon>Bacteria</taxon>
        <taxon>Pseudomonadati</taxon>
        <taxon>Pseudomonadota</taxon>
        <taxon>Alphaproteobacteria</taxon>
        <taxon>Rhodospirillales</taxon>
        <taxon>Rhodovibrionaceae</taxon>
        <taxon>Limibacillus</taxon>
    </lineage>
</organism>
<evidence type="ECO:0000256" key="1">
    <source>
        <dbReference type="ARBA" id="ARBA00004429"/>
    </source>
</evidence>